<evidence type="ECO:0000313" key="2">
    <source>
        <dbReference type="EMBL" id="RIA46775.1"/>
    </source>
</evidence>
<comment type="caution">
    <text evidence="2">The sequence shown here is derived from an EMBL/GenBank/DDBJ whole genome shotgun (WGS) entry which is preliminary data.</text>
</comment>
<accession>A0A397PHN2</accession>
<keyword evidence="3" id="KW-1185">Reference proteome</keyword>
<dbReference type="EMBL" id="QXDC01000002">
    <property type="protein sequence ID" value="RIA46775.1"/>
    <property type="molecule type" value="Genomic_DNA"/>
</dbReference>
<dbReference type="AlphaFoldDB" id="A0A397PHN2"/>
<evidence type="ECO:0000313" key="3">
    <source>
        <dbReference type="Proteomes" id="UP000266568"/>
    </source>
</evidence>
<dbReference type="Proteomes" id="UP000266568">
    <property type="component" value="Unassembled WGS sequence"/>
</dbReference>
<dbReference type="SUPFAM" id="SSF53474">
    <property type="entry name" value="alpha/beta-Hydrolases"/>
    <property type="match status" value="1"/>
</dbReference>
<proteinExistence type="predicted"/>
<dbReference type="GO" id="GO:0008236">
    <property type="term" value="F:serine-type peptidase activity"/>
    <property type="evidence" value="ECO:0007669"/>
    <property type="project" value="InterPro"/>
</dbReference>
<dbReference type="InterPro" id="IPR029058">
    <property type="entry name" value="AB_hydrolase_fold"/>
</dbReference>
<keyword evidence="2" id="KW-0378">Hydrolase</keyword>
<feature type="domain" description="Peptidase S9 prolyl oligopeptidase catalytic" evidence="1">
    <location>
        <begin position="534"/>
        <end position="691"/>
    </location>
</feature>
<name>A0A397PHN2_9SPHN</name>
<dbReference type="GO" id="GO:0006508">
    <property type="term" value="P:proteolysis"/>
    <property type="evidence" value="ECO:0007669"/>
    <property type="project" value="InterPro"/>
</dbReference>
<evidence type="ECO:0000259" key="1">
    <source>
        <dbReference type="Pfam" id="PF00326"/>
    </source>
</evidence>
<reference evidence="2 3" key="1">
    <citation type="submission" date="2018-08" db="EMBL/GenBank/DDBJ databases">
        <title>Genomic Encyclopedia of Type Strains, Phase IV (KMG-IV): sequencing the most valuable type-strain genomes for metagenomic binning, comparative biology and taxonomic classification.</title>
        <authorList>
            <person name="Goeker M."/>
        </authorList>
    </citation>
    <scope>NUCLEOTIDE SEQUENCE [LARGE SCALE GENOMIC DNA]</scope>
    <source>
        <strain evidence="2 3">DSM 25527</strain>
    </source>
</reference>
<gene>
    <name evidence="2" type="ORF">DFR49_1331</name>
</gene>
<protein>
    <submittedName>
        <fullName evidence="2">Dipeptidyl aminopeptidase/acylaminoacyl peptidase</fullName>
    </submittedName>
</protein>
<keyword evidence="2" id="KW-0031">Aminopeptidase</keyword>
<dbReference type="GO" id="GO:0004177">
    <property type="term" value="F:aminopeptidase activity"/>
    <property type="evidence" value="ECO:0007669"/>
    <property type="project" value="UniProtKB-KW"/>
</dbReference>
<sequence>MIGRISIAAAALAYGSAAVGSSTSVPPVKHWSIDDIATTPVVTDILLTNGRQSIAYVVRAADVAQNAMVSTLWIADINGRKRRLLRSSSIEQLRKIPGSSDWSVLADLGAGIQLYRVTTKGRATPIAAHDPAVGFGNSDHSVHSIIYDAPKKIGISSYGWSPDGRWLWYAVLKEMPDKREVRFDEAITPEFNVRRPPIDAEVEYHLRDQEGQDRIIARRPVSDRIALYFGGNISWGPSALRYEMENVAKDGQSRFVSASVDLASGVTKDLPDPPSSPFLPPPVGPRGGRLITVGFGQSRQLFEELESGRRIAYGRAGFLLDDLRAAGSWRSVDGRMSLIGVRTINRPRYALLRVDEHSARLIDDPNSFTKCDFAADLSVGACVREGLAKAPELVLVRPKERRITVIAPVSERHSAITPLRITAKEWTNKLGYFASGFVVWPRDYVAGRRYPAIVITHGSDADERFARQDIQWNYPAQIFAEEGYVVLLINDPAPSQSSLLSKAYEQWSTGTGNLVPDEMQKLIWFNSIYSYEVAIQNLVAVGIVDPKRVGIAGFSRGAQLADVAITRSCVFSAASSGDGSYLEPYAYSWMQQSYNAIFGGSPFGPALSKYKEISLSLRANDASGPVLRQLATPLAGAIDIYRALRAADVPSQVSFYPGESPISDETHLFHVPTNRIEAMGENLAWFDFWLRGRRSAEMPFPARYATWDAMARSWPGQALKPNHCSSPTRSQ</sequence>
<dbReference type="Pfam" id="PF00326">
    <property type="entry name" value="Peptidase_S9"/>
    <property type="match status" value="1"/>
</dbReference>
<dbReference type="InterPro" id="IPR001375">
    <property type="entry name" value="Peptidase_S9_cat"/>
</dbReference>
<keyword evidence="2" id="KW-0645">Protease</keyword>
<dbReference type="Gene3D" id="3.40.50.1820">
    <property type="entry name" value="alpha/beta hydrolase"/>
    <property type="match status" value="1"/>
</dbReference>
<organism evidence="2 3">
    <name type="scientific">Hephaestia caeni</name>
    <dbReference type="NCBI Taxonomy" id="645617"/>
    <lineage>
        <taxon>Bacteria</taxon>
        <taxon>Pseudomonadati</taxon>
        <taxon>Pseudomonadota</taxon>
        <taxon>Alphaproteobacteria</taxon>
        <taxon>Sphingomonadales</taxon>
        <taxon>Sphingomonadaceae</taxon>
        <taxon>Hephaestia</taxon>
    </lineage>
</organism>